<dbReference type="SUPFAM" id="SSF46689">
    <property type="entry name" value="Homeodomain-like"/>
    <property type="match status" value="1"/>
</dbReference>
<evidence type="ECO:0000256" key="3">
    <source>
        <dbReference type="ARBA" id="ARBA00023163"/>
    </source>
</evidence>
<dbReference type="SMART" id="SM00342">
    <property type="entry name" value="HTH_ARAC"/>
    <property type="match status" value="1"/>
</dbReference>
<protein>
    <submittedName>
        <fullName evidence="5">Helix-turn-helix domain-containing protein</fullName>
    </submittedName>
</protein>
<evidence type="ECO:0000256" key="2">
    <source>
        <dbReference type="ARBA" id="ARBA00023125"/>
    </source>
</evidence>
<sequence>MTTMNYAPTRPRLGRPLVAARESADDVGIQLTPQLVAAWESRLGVDRARLARPSRFLGATGVQEWQGGVDIVPRDPDQFRAVRFDRELSMTATFCALHSPARVARTAERIQADPYELLLVTVTSMRGRTVLRQDGREHEYSAGDLVFVSTASPFIQTAAGVTDPSGLVIPLAVLGKHRPLAEQPRRPINKRTLLSRAAAGFVRRFAADTAAADVPAPSADAELAAVDLITAALAELASVDGYRLQDDALFNHQSAIDLIARRHRDPDFTPDSIAAELHLSRRQLYRIFENTDQSLATRIADARVETAREMLVANPWLPVGNISAASGFGSVATFRNRFKARYGIGPVEYRQSIAR</sequence>
<dbReference type="InterPro" id="IPR009057">
    <property type="entry name" value="Homeodomain-like_sf"/>
</dbReference>
<feature type="domain" description="HTH araC/xylS-type" evidence="4">
    <location>
        <begin position="253"/>
        <end position="352"/>
    </location>
</feature>
<organism evidence="5 6">
    <name type="scientific">Gordonia liuliyuniae</name>
    <dbReference type="NCBI Taxonomy" id="2911517"/>
    <lineage>
        <taxon>Bacteria</taxon>
        <taxon>Bacillati</taxon>
        <taxon>Actinomycetota</taxon>
        <taxon>Actinomycetes</taxon>
        <taxon>Mycobacteriales</taxon>
        <taxon>Gordoniaceae</taxon>
        <taxon>Gordonia</taxon>
    </lineage>
</organism>
<keyword evidence="3" id="KW-0804">Transcription</keyword>
<dbReference type="PROSITE" id="PS01124">
    <property type="entry name" value="HTH_ARAC_FAMILY_2"/>
    <property type="match status" value="1"/>
</dbReference>
<gene>
    <name evidence="5" type="ORF">L5G33_09260</name>
</gene>
<dbReference type="Proteomes" id="UP001200110">
    <property type="component" value="Unassembled WGS sequence"/>
</dbReference>
<proteinExistence type="predicted"/>
<dbReference type="Pfam" id="PF12833">
    <property type="entry name" value="HTH_18"/>
    <property type="match status" value="1"/>
</dbReference>
<keyword evidence="6" id="KW-1185">Reference proteome</keyword>
<dbReference type="InterPro" id="IPR050204">
    <property type="entry name" value="AraC_XylS_family_regulators"/>
</dbReference>
<dbReference type="PANTHER" id="PTHR46796:SF6">
    <property type="entry name" value="ARAC SUBFAMILY"/>
    <property type="match status" value="1"/>
</dbReference>
<evidence type="ECO:0000259" key="4">
    <source>
        <dbReference type="PROSITE" id="PS01124"/>
    </source>
</evidence>
<dbReference type="EMBL" id="JAKKOR010000007">
    <property type="protein sequence ID" value="MCF8588652.1"/>
    <property type="molecule type" value="Genomic_DNA"/>
</dbReference>
<dbReference type="Gene3D" id="1.10.10.60">
    <property type="entry name" value="Homeodomain-like"/>
    <property type="match status" value="1"/>
</dbReference>
<keyword evidence="2" id="KW-0238">DNA-binding</keyword>
<evidence type="ECO:0000256" key="1">
    <source>
        <dbReference type="ARBA" id="ARBA00023015"/>
    </source>
</evidence>
<comment type="caution">
    <text evidence="5">The sequence shown here is derived from an EMBL/GenBank/DDBJ whole genome shotgun (WGS) entry which is preliminary data.</text>
</comment>
<accession>A0ABS9ISX2</accession>
<dbReference type="InterPro" id="IPR018060">
    <property type="entry name" value="HTH_AraC"/>
</dbReference>
<dbReference type="PANTHER" id="PTHR46796">
    <property type="entry name" value="HTH-TYPE TRANSCRIPTIONAL ACTIVATOR RHAS-RELATED"/>
    <property type="match status" value="1"/>
</dbReference>
<dbReference type="RefSeq" id="WP_236997892.1">
    <property type="nucleotide sequence ID" value="NZ_JAKKOR010000007.1"/>
</dbReference>
<name>A0ABS9ISX2_9ACTN</name>
<evidence type="ECO:0000313" key="5">
    <source>
        <dbReference type="EMBL" id="MCF8588652.1"/>
    </source>
</evidence>
<evidence type="ECO:0000313" key="6">
    <source>
        <dbReference type="Proteomes" id="UP001200110"/>
    </source>
</evidence>
<keyword evidence="1" id="KW-0805">Transcription regulation</keyword>
<reference evidence="5 6" key="1">
    <citation type="submission" date="2022-01" db="EMBL/GenBank/DDBJ databases">
        <authorList>
            <person name="Huang Y."/>
        </authorList>
    </citation>
    <scope>NUCLEOTIDE SEQUENCE [LARGE SCALE GENOMIC DNA]</scope>
    <source>
        <strain evidence="5 6">HY366</strain>
    </source>
</reference>